<keyword evidence="1" id="KW-0812">Transmembrane</keyword>
<keyword evidence="1" id="KW-1133">Transmembrane helix</keyword>
<dbReference type="EMBL" id="CAVMBE010000014">
    <property type="protein sequence ID" value="CAK3934974.1"/>
    <property type="molecule type" value="Genomic_DNA"/>
</dbReference>
<sequence>MAPLLYCVPMEAVTKYQQSLKQDPHPSSTTTWTFQDIGNAPSSVLLAVIVLPLFIIAVPTMVLTFVSRKRRYLRLFLTTLSYLVTVAASSLLQWVTISMWESQKQESLSARPVGFLVLDFVATGFPILVGSFAWVMSWAVSGGFRGCNSWLANLEE</sequence>
<evidence type="ECO:0000256" key="1">
    <source>
        <dbReference type="SAM" id="Phobius"/>
    </source>
</evidence>
<organism evidence="2 3">
    <name type="scientific">Lecanosticta acicola</name>
    <dbReference type="NCBI Taxonomy" id="111012"/>
    <lineage>
        <taxon>Eukaryota</taxon>
        <taxon>Fungi</taxon>
        <taxon>Dikarya</taxon>
        <taxon>Ascomycota</taxon>
        <taxon>Pezizomycotina</taxon>
        <taxon>Dothideomycetes</taxon>
        <taxon>Dothideomycetidae</taxon>
        <taxon>Mycosphaerellales</taxon>
        <taxon>Mycosphaerellaceae</taxon>
        <taxon>Lecanosticta</taxon>
    </lineage>
</organism>
<dbReference type="Proteomes" id="UP001296104">
    <property type="component" value="Unassembled WGS sequence"/>
</dbReference>
<keyword evidence="3" id="KW-1185">Reference proteome</keyword>
<keyword evidence="1" id="KW-0472">Membrane</keyword>
<gene>
    <name evidence="2" type="ORF">LECACI_7A002996</name>
</gene>
<feature type="transmembrane region" description="Helical" evidence="1">
    <location>
        <begin position="44"/>
        <end position="66"/>
    </location>
</feature>
<evidence type="ECO:0000313" key="2">
    <source>
        <dbReference type="EMBL" id="CAK3934974.1"/>
    </source>
</evidence>
<reference evidence="2" key="1">
    <citation type="submission" date="2023-11" db="EMBL/GenBank/DDBJ databases">
        <authorList>
            <person name="Alioto T."/>
            <person name="Alioto T."/>
            <person name="Gomez Garrido J."/>
        </authorList>
    </citation>
    <scope>NUCLEOTIDE SEQUENCE</scope>
</reference>
<comment type="caution">
    <text evidence="2">The sequence shown here is derived from an EMBL/GenBank/DDBJ whole genome shotgun (WGS) entry which is preliminary data.</text>
</comment>
<proteinExistence type="predicted"/>
<evidence type="ECO:0000313" key="3">
    <source>
        <dbReference type="Proteomes" id="UP001296104"/>
    </source>
</evidence>
<dbReference type="AlphaFoldDB" id="A0AAI8YW02"/>
<name>A0AAI8YW02_9PEZI</name>
<feature type="transmembrane region" description="Helical" evidence="1">
    <location>
        <begin position="73"/>
        <end position="95"/>
    </location>
</feature>
<protein>
    <submittedName>
        <fullName evidence="2">Uncharacterized protein</fullName>
    </submittedName>
</protein>
<accession>A0AAI8YW02</accession>
<feature type="transmembrane region" description="Helical" evidence="1">
    <location>
        <begin position="115"/>
        <end position="135"/>
    </location>
</feature>